<sequence>MTVCKDCLTETNGMNATNDINSFDYLDICPECGSVENTIELTEDQYEFLELSHDKVLITVPVGIGKLN</sequence>
<dbReference type="EMBL" id="OU342829">
    <property type="protein sequence ID" value="CAG7580162.1"/>
    <property type="molecule type" value="Genomic_DNA"/>
</dbReference>
<gene>
    <name evidence="1" type="ORF">SLAVMIC_00278</name>
</gene>
<name>A0A8D9C8N1_9VIRU</name>
<accession>A0A8D9C8N1</accession>
<reference evidence="1" key="1">
    <citation type="submission" date="2021-06" db="EMBL/GenBank/DDBJ databases">
        <authorList>
            <person name="Gannon L."/>
            <person name="Redgwell R T."/>
            <person name="Michniewski S."/>
            <person name="Harrison D C."/>
            <person name="Millard A."/>
        </authorList>
    </citation>
    <scope>NUCLEOTIDE SEQUENCE</scope>
</reference>
<protein>
    <submittedName>
        <fullName evidence="1">Uncharacterized protein</fullName>
    </submittedName>
</protein>
<proteinExistence type="predicted"/>
<evidence type="ECO:0000313" key="1">
    <source>
        <dbReference type="EMBL" id="CAG7580162.1"/>
    </source>
</evidence>
<organism evidence="1">
    <name type="scientific">uncultured marine phage</name>
    <dbReference type="NCBI Taxonomy" id="707152"/>
    <lineage>
        <taxon>Viruses</taxon>
        <taxon>environmental samples</taxon>
    </lineage>
</organism>